<reference evidence="2" key="1">
    <citation type="submission" date="2022-07" db="EMBL/GenBank/DDBJ databases">
        <authorList>
            <person name="Macas J."/>
            <person name="Novak P."/>
            <person name="Neumann P."/>
        </authorList>
    </citation>
    <scope>NUCLEOTIDE SEQUENCE</scope>
</reference>
<proteinExistence type="predicted"/>
<dbReference type="Proteomes" id="UP001152523">
    <property type="component" value="Unassembled WGS sequence"/>
</dbReference>
<name>A0AAV0DSK9_9ASTE</name>
<accession>A0AAV0DSK9</accession>
<organism evidence="2 3">
    <name type="scientific">Cuscuta epithymum</name>
    <dbReference type="NCBI Taxonomy" id="186058"/>
    <lineage>
        <taxon>Eukaryota</taxon>
        <taxon>Viridiplantae</taxon>
        <taxon>Streptophyta</taxon>
        <taxon>Embryophyta</taxon>
        <taxon>Tracheophyta</taxon>
        <taxon>Spermatophyta</taxon>
        <taxon>Magnoliopsida</taxon>
        <taxon>eudicotyledons</taxon>
        <taxon>Gunneridae</taxon>
        <taxon>Pentapetalae</taxon>
        <taxon>asterids</taxon>
        <taxon>lamiids</taxon>
        <taxon>Solanales</taxon>
        <taxon>Convolvulaceae</taxon>
        <taxon>Cuscuteae</taxon>
        <taxon>Cuscuta</taxon>
        <taxon>Cuscuta subgen. Cuscuta</taxon>
    </lineage>
</organism>
<gene>
    <name evidence="2" type="ORF">CEPIT_LOCUS17037</name>
</gene>
<evidence type="ECO:0000256" key="1">
    <source>
        <dbReference type="SAM" id="MobiDB-lite"/>
    </source>
</evidence>
<keyword evidence="3" id="KW-1185">Reference proteome</keyword>
<sequence length="120" mass="13879">MDAKSSSRTFVQDPVKYNECMEDLVVPDSEEESDEVNGEGLLELVVPDSEEELDDEHGQLPTEAVIPDSEEHKEMDEVPESEASRRRREVQNHPIRKPRLEAFLKIIINGWESRMWDIDT</sequence>
<protein>
    <submittedName>
        <fullName evidence="2">Uncharacterized protein</fullName>
    </submittedName>
</protein>
<evidence type="ECO:0000313" key="3">
    <source>
        <dbReference type="Proteomes" id="UP001152523"/>
    </source>
</evidence>
<dbReference type="EMBL" id="CAMAPF010000129">
    <property type="protein sequence ID" value="CAH9105110.1"/>
    <property type="molecule type" value="Genomic_DNA"/>
</dbReference>
<evidence type="ECO:0000313" key="2">
    <source>
        <dbReference type="EMBL" id="CAH9105110.1"/>
    </source>
</evidence>
<feature type="region of interest" description="Disordered" evidence="1">
    <location>
        <begin position="50"/>
        <end position="92"/>
    </location>
</feature>
<dbReference type="AlphaFoldDB" id="A0AAV0DSK9"/>
<comment type="caution">
    <text evidence="2">The sequence shown here is derived from an EMBL/GenBank/DDBJ whole genome shotgun (WGS) entry which is preliminary data.</text>
</comment>